<keyword evidence="1" id="KW-0548">Nucleotidyltransferase</keyword>
<gene>
    <name evidence="1" type="ORF">ACFSKQ_18325</name>
</gene>
<reference evidence="2" key="1">
    <citation type="journal article" date="2019" name="Int. J. Syst. Evol. Microbiol.">
        <title>The Global Catalogue of Microorganisms (GCM) 10K type strain sequencing project: providing services to taxonomists for standard genome sequencing and annotation.</title>
        <authorList>
            <consortium name="The Broad Institute Genomics Platform"/>
            <consortium name="The Broad Institute Genome Sequencing Center for Infectious Disease"/>
            <person name="Wu L."/>
            <person name="Ma J."/>
        </authorList>
    </citation>
    <scope>NUCLEOTIDE SEQUENCE [LARGE SCALE GENOMIC DNA]</scope>
    <source>
        <strain evidence="2">ZS-35-S2</strain>
    </source>
</reference>
<sequence>MAEPTSFEGMETVEEAVAFFERYETIVLVANSDVIDIGALRGAYSGDTLFVFFNKVYKVLSKPFEGEAVLVARSSPAGANIVYRREVDDVLRLLRGPRFQGVLNLKAGPQEVLSPAGEFGGVQVAHVDLAGTMEGFYPVTHVPTSGFALALLLSERCMGSRIVLAGFTARRSAKWKLFYDHDWTFEQIVLRLLFRSGRLEPAPGAARVEGALDAIARRLPGVTAEDVSLVAGDVLSERLESAHMGIDALMKVTRVQQRFDGWVRALKPRTRKEKRAAEPCQGR</sequence>
<keyword evidence="1" id="KW-0808">Transferase</keyword>
<keyword evidence="2" id="KW-1185">Reference proteome</keyword>
<dbReference type="RefSeq" id="WP_209736198.1">
    <property type="nucleotide sequence ID" value="NZ_CP072611.1"/>
</dbReference>
<name>A0ABW5CRT3_9HYPH</name>
<dbReference type="EMBL" id="JBHUIJ010000030">
    <property type="protein sequence ID" value="MFD2239407.1"/>
    <property type="molecule type" value="Genomic_DNA"/>
</dbReference>
<accession>A0ABW5CRT3</accession>
<comment type="caution">
    <text evidence="1">The sequence shown here is derived from an EMBL/GenBank/DDBJ whole genome shotgun (WGS) entry which is preliminary data.</text>
</comment>
<proteinExistence type="predicted"/>
<organism evidence="1 2">
    <name type="scientific">Aureimonas populi</name>
    <dbReference type="NCBI Taxonomy" id="1701758"/>
    <lineage>
        <taxon>Bacteria</taxon>
        <taxon>Pseudomonadati</taxon>
        <taxon>Pseudomonadota</taxon>
        <taxon>Alphaproteobacteria</taxon>
        <taxon>Hyphomicrobiales</taxon>
        <taxon>Aurantimonadaceae</taxon>
        <taxon>Aureimonas</taxon>
    </lineage>
</organism>
<evidence type="ECO:0000313" key="1">
    <source>
        <dbReference type="EMBL" id="MFD2239407.1"/>
    </source>
</evidence>
<protein>
    <submittedName>
        <fullName evidence="1">3-deoxy-manno-octulosonate cytidylyltransferase</fullName>
    </submittedName>
</protein>
<evidence type="ECO:0000313" key="2">
    <source>
        <dbReference type="Proteomes" id="UP001597371"/>
    </source>
</evidence>
<dbReference type="Proteomes" id="UP001597371">
    <property type="component" value="Unassembled WGS sequence"/>
</dbReference>
<dbReference type="GO" id="GO:0016779">
    <property type="term" value="F:nucleotidyltransferase activity"/>
    <property type="evidence" value="ECO:0007669"/>
    <property type="project" value="UniProtKB-KW"/>
</dbReference>